<evidence type="ECO:0000256" key="1">
    <source>
        <dbReference type="ARBA" id="ARBA00010556"/>
    </source>
</evidence>
<dbReference type="InterPro" id="IPR051802">
    <property type="entry name" value="YfhM-like"/>
</dbReference>
<dbReference type="SMART" id="SM01360">
    <property type="entry name" value="A2M"/>
    <property type="match status" value="1"/>
</dbReference>
<dbReference type="InterPro" id="IPR041462">
    <property type="entry name" value="Bact_A2M_MG6"/>
</dbReference>
<sequence length="1650" mass="178289">MIARRQYVIAAAGILAAFAAGLLLGRTIAPDSGSRGAPNSQPVVSAETRGQAQRRPFQERRSDNAERPEVLEAKNFAYRRLRLDTGTATPKACLQFNRELNDGGDVNYGDFVRVSPADGSAIEIDGTSLCLTGLEFDKDYRVRLRVGLPSAKGERLERTEEVTVAFGDKPSYAGFAGDGVILPRLEADGIGIETVNVEKVEITVYRVSDRSLARKNIVAGEASGEDKYSYVWDQEDGQDVGVKVWSGELATAGERNETSTTVFALGAALGELKPGAYFLRLKDVSPGADDRRAASAWRWIVFTDMALTTYSGADGVDVFVRSISTARAMAGVELSLIAANNDILARAITNGDGRARFSEEAVNGDYPLTPRMLMAYGPQDDYAALDLDRAPLDLSDRDVGGRSAPSKVDAFVYLDRGIYRPGETVHVSGLLRDDAGKAIEDRPLTVTVRRPNGTEADKRRIDELTIGGFTFEYDVPASAPRGMWSIQVEADGVDGFVGSEQFSVEDFVPQRLEVKLEGDEKSPIRPGEARELSVESRFLYGAPASGLAVEAEARLRLDPNPFPDFGSYRFGPVNGRFDERFLTLPNTTTDAEGQASIAVNVDTAPKDYGAPMRADVVVGVVEPGGRVVRESARIPVRPDNAYVGLKLANDETSFGQGEEVGVNAVLIDWQGQPIEGDLEWRLVEEDYWFDWYRENGQWRWRRSFRDVLIAEGRGKTGPEQIATLVGQRVDPGTYRLTVSQAGGKAKSDIRFYVGWRSYASGADSPDQAALTLQTDKVTPGSRARLFLNPPYEGEATIVIATDKVHLVQRMGVEAKGREIIVDTDPSWGAGFYVMATVVTPRDPGDRPVPRRAMAVSYVPFDMSARKLNVAIDDPEVFRPRQRLDLPVTVGGAAPGSTVMMTVAAVDEGILRLTKFASPDPVDYYYGKKRLGVSIRDDYGRILDANLGAAARFGGDAIGGEGLTVVPTKSVALFTGPVTVGAGGKASVPIEVPDFNGELRLMAVAWSKDKLGSDSEPLTVRDPVPAELSLPRFLAPGDTATATLLIDNVDGQAGDYKVSLAGEGPVGLSTAETFTLAQGEKQTKAFSFTTGEVGIGAVSLSVEGPGGFAVSRSYPIQSRTPYFPVTEVRTAALEPGETFQLTDAVTQPFVPGSADVAVSFSRLDGIEPGPLLDALYRYPYGCSEQLTSSAMPLLFVDVLGGEVGKGPERAVRPRVQKAVNELLNRQSPDGAFGLWRVGDRWASPWLGAYVTDFLYRAKNEGYAVPDEALDRAYESLADIARVDRWYLASYQTSVPEFANNNDTREFLKRRSAAYALYVLARAGRADLSDLRYFHDALLEGTPSPLARAHIGAALAMMGDRARAESAFKQAMQAVGWQNRGDYYQTNLRDVAGLVALAVESGQTDKTEAFVEQLKIYMKEPSRMHTQEKAFTLLAAQALLRTSEAVELTVNGQSLTDLPPAPSFAPEDAEIEAGVSYRNDGEGQIFRSLTVSGSPTAAPPAAAQGFSLTKRIATRDGRPADLSTVRQNDRLVVVISGTATDQRLHPAVIADLLPAGLEIETVLNPDDAGGAGNNGPYKWVGALSYSKVAEARDDRFVAAVDVNGRNRFTLAYVVRAVTPGAFVMPGAVIEDMYRPGEFARTEVGRISIAAAE</sequence>
<dbReference type="Pfam" id="PF17962">
    <property type="entry name" value="bMG6"/>
    <property type="match status" value="1"/>
</dbReference>
<dbReference type="InterPro" id="IPR041203">
    <property type="entry name" value="Bact_A2M_MG5"/>
</dbReference>
<reference evidence="6 7" key="1">
    <citation type="submission" date="2024-09" db="EMBL/GenBank/DDBJ databases">
        <authorList>
            <person name="Zhang Z.-H."/>
        </authorList>
    </citation>
    <scope>NUCLEOTIDE SEQUENCE [LARGE SCALE GENOMIC DNA]</scope>
    <source>
        <strain evidence="6 7">HHTR114</strain>
    </source>
</reference>
<dbReference type="SMART" id="SM01419">
    <property type="entry name" value="Thiol-ester_cl"/>
    <property type="match status" value="1"/>
</dbReference>
<dbReference type="InterPro" id="IPR049120">
    <property type="entry name" value="A2M_bMG2"/>
</dbReference>
<evidence type="ECO:0000313" key="7">
    <source>
        <dbReference type="Proteomes" id="UP001596116"/>
    </source>
</evidence>
<evidence type="ECO:0000256" key="3">
    <source>
        <dbReference type="SAM" id="MobiDB-lite"/>
    </source>
</evidence>
<dbReference type="Pfam" id="PF21142">
    <property type="entry name" value="A2M_bMG2"/>
    <property type="match status" value="1"/>
</dbReference>
<dbReference type="SMART" id="SM01359">
    <property type="entry name" value="A2M_N_2"/>
    <property type="match status" value="1"/>
</dbReference>
<keyword evidence="2" id="KW-0732">Signal</keyword>
<dbReference type="InterPro" id="IPR026284">
    <property type="entry name" value="A2MG_proteobact"/>
</dbReference>
<accession>A0ABW1KVN5</accession>
<name>A0ABW1KVN5_9PROT</name>
<organism evidence="6 7">
    <name type="scientific">Hyphococcus aureus</name>
    <dbReference type="NCBI Taxonomy" id="2666033"/>
    <lineage>
        <taxon>Bacteria</taxon>
        <taxon>Pseudomonadati</taxon>
        <taxon>Pseudomonadota</taxon>
        <taxon>Alphaproteobacteria</taxon>
        <taxon>Parvularculales</taxon>
        <taxon>Parvularculaceae</taxon>
        <taxon>Hyphococcus</taxon>
    </lineage>
</organism>
<dbReference type="Pfam" id="PF17973">
    <property type="entry name" value="bMG10"/>
    <property type="match status" value="1"/>
</dbReference>
<feature type="compositionally biased region" description="Polar residues" evidence="3">
    <location>
        <begin position="37"/>
        <end position="51"/>
    </location>
</feature>
<comment type="similarity">
    <text evidence="1">Belongs to the protease inhibitor I39 (alpha-2-macroglobulin) family. Bacterial alpha-2-macroglobulin subfamily.</text>
</comment>
<dbReference type="Pfam" id="PF07703">
    <property type="entry name" value="A2M_BRD"/>
    <property type="match status" value="1"/>
</dbReference>
<feature type="domain" description="Alpha-2-macroglobulin bait region" evidence="4">
    <location>
        <begin position="768"/>
        <end position="912"/>
    </location>
</feature>
<dbReference type="Pfam" id="PF01835">
    <property type="entry name" value="MG2"/>
    <property type="match status" value="1"/>
</dbReference>
<dbReference type="Pfam" id="PF11974">
    <property type="entry name" value="bMG3"/>
    <property type="match status" value="1"/>
</dbReference>
<dbReference type="InterPro" id="IPR008930">
    <property type="entry name" value="Terpenoid_cyclase/PrenylTrfase"/>
</dbReference>
<dbReference type="PIRSF" id="PIRSF038980">
    <property type="entry name" value="A2M_bac"/>
    <property type="match status" value="1"/>
</dbReference>
<evidence type="ECO:0000256" key="2">
    <source>
        <dbReference type="ARBA" id="ARBA00022729"/>
    </source>
</evidence>
<dbReference type="EMBL" id="JBHPON010000002">
    <property type="protein sequence ID" value="MFC6036178.1"/>
    <property type="molecule type" value="Genomic_DNA"/>
</dbReference>
<evidence type="ECO:0000313" key="6">
    <source>
        <dbReference type="EMBL" id="MFC6036178.1"/>
    </source>
</evidence>
<dbReference type="Pfam" id="PF00207">
    <property type="entry name" value="A2M"/>
    <property type="match status" value="1"/>
</dbReference>
<feature type="compositionally biased region" description="Basic and acidic residues" evidence="3">
    <location>
        <begin position="56"/>
        <end position="68"/>
    </location>
</feature>
<feature type="region of interest" description="Disordered" evidence="3">
    <location>
        <begin position="32"/>
        <end position="68"/>
    </location>
</feature>
<dbReference type="SUPFAM" id="SSF48239">
    <property type="entry name" value="Terpenoid cyclases/Protein prenyltransferases"/>
    <property type="match status" value="1"/>
</dbReference>
<evidence type="ECO:0000259" key="5">
    <source>
        <dbReference type="SMART" id="SM01360"/>
    </source>
</evidence>
<proteinExistence type="inferred from homology"/>
<dbReference type="Proteomes" id="UP001596116">
    <property type="component" value="Unassembled WGS sequence"/>
</dbReference>
<dbReference type="InterPro" id="IPR047565">
    <property type="entry name" value="Alpha-macroglob_thiol-ester_cl"/>
</dbReference>
<evidence type="ECO:0000259" key="4">
    <source>
        <dbReference type="SMART" id="SM01359"/>
    </source>
</evidence>
<dbReference type="CDD" id="cd02891">
    <property type="entry name" value="A2M_like"/>
    <property type="match status" value="1"/>
</dbReference>
<dbReference type="InterPro" id="IPR011625">
    <property type="entry name" value="A2M_N_BRD"/>
</dbReference>
<dbReference type="Gene3D" id="1.50.10.20">
    <property type="match status" value="1"/>
</dbReference>
<dbReference type="InterPro" id="IPR002890">
    <property type="entry name" value="MG2"/>
</dbReference>
<dbReference type="InterPro" id="IPR001599">
    <property type="entry name" value="Macroglobln_a2"/>
</dbReference>
<dbReference type="InterPro" id="IPR021868">
    <property type="entry name" value="Alpha_2_Macroglob_MG3"/>
</dbReference>
<dbReference type="PANTHER" id="PTHR40094:SF1">
    <property type="entry name" value="UBIQUITIN DOMAIN-CONTAINING PROTEIN"/>
    <property type="match status" value="1"/>
</dbReference>
<comment type="caution">
    <text evidence="6">The sequence shown here is derived from an EMBL/GenBank/DDBJ whole genome shotgun (WGS) entry which is preliminary data.</text>
</comment>
<protein>
    <submittedName>
        <fullName evidence="6">Alpha-2-macroglobulin</fullName>
    </submittedName>
</protein>
<dbReference type="Gene3D" id="2.60.40.1930">
    <property type="match status" value="1"/>
</dbReference>
<feature type="domain" description="Alpha-2-macroglobulin" evidence="5">
    <location>
        <begin position="970"/>
        <end position="1059"/>
    </location>
</feature>
<dbReference type="InterPro" id="IPR041246">
    <property type="entry name" value="Bact_MG10"/>
</dbReference>
<dbReference type="RefSeq" id="WP_379882592.1">
    <property type="nucleotide sequence ID" value="NZ_JBHPON010000002.1"/>
</dbReference>
<dbReference type="Pfam" id="PF17972">
    <property type="entry name" value="bMG5"/>
    <property type="match status" value="1"/>
</dbReference>
<keyword evidence="7" id="KW-1185">Reference proteome</keyword>
<gene>
    <name evidence="6" type="ORF">ACFMB1_11535</name>
</gene>
<dbReference type="PANTHER" id="PTHR40094">
    <property type="entry name" value="ALPHA-2-MACROGLOBULIN HOMOLOG"/>
    <property type="match status" value="1"/>
</dbReference>